<keyword evidence="2 5" id="KW-0378">Hydrolase</keyword>
<dbReference type="GO" id="GO:0004553">
    <property type="term" value="F:hydrolase activity, hydrolyzing O-glycosyl compounds"/>
    <property type="evidence" value="ECO:0007669"/>
    <property type="project" value="InterPro"/>
</dbReference>
<reference evidence="5 6" key="1">
    <citation type="journal article" date="2017" name="Mol. Plant">
        <title>The Genome of Medicinal Plant Macleaya cordata Provides New Insights into Benzylisoquinoline Alkaloids Metabolism.</title>
        <authorList>
            <person name="Liu X."/>
            <person name="Liu Y."/>
            <person name="Huang P."/>
            <person name="Ma Y."/>
            <person name="Qing Z."/>
            <person name="Tang Q."/>
            <person name="Cao H."/>
            <person name="Cheng P."/>
            <person name="Zheng Y."/>
            <person name="Yuan Z."/>
            <person name="Zhou Y."/>
            <person name="Liu J."/>
            <person name="Tang Z."/>
            <person name="Zhuo Y."/>
            <person name="Zhang Y."/>
            <person name="Yu L."/>
            <person name="Huang J."/>
            <person name="Yang P."/>
            <person name="Peng Q."/>
            <person name="Zhang J."/>
            <person name="Jiang W."/>
            <person name="Zhang Z."/>
            <person name="Lin K."/>
            <person name="Ro D.K."/>
            <person name="Chen X."/>
            <person name="Xiong X."/>
            <person name="Shang Y."/>
            <person name="Huang S."/>
            <person name="Zeng J."/>
        </authorList>
    </citation>
    <scope>NUCLEOTIDE SEQUENCE [LARGE SCALE GENOMIC DNA]</scope>
    <source>
        <strain evidence="6">cv. BLH2017</strain>
        <tissue evidence="5">Root</tissue>
    </source>
</reference>
<evidence type="ECO:0000256" key="4">
    <source>
        <dbReference type="RuleBase" id="RU004335"/>
    </source>
</evidence>
<accession>A0A200R2V7</accession>
<proteinExistence type="inferred from homology"/>
<evidence type="ECO:0000256" key="2">
    <source>
        <dbReference type="ARBA" id="ARBA00022801"/>
    </source>
</evidence>
<organism evidence="5 6">
    <name type="scientific">Macleaya cordata</name>
    <name type="common">Five-seeded plume-poppy</name>
    <name type="synonym">Bocconia cordata</name>
    <dbReference type="NCBI Taxonomy" id="56857"/>
    <lineage>
        <taxon>Eukaryota</taxon>
        <taxon>Viridiplantae</taxon>
        <taxon>Streptophyta</taxon>
        <taxon>Embryophyta</taxon>
        <taxon>Tracheophyta</taxon>
        <taxon>Spermatophyta</taxon>
        <taxon>Magnoliopsida</taxon>
        <taxon>Ranunculales</taxon>
        <taxon>Papaveraceae</taxon>
        <taxon>Papaveroideae</taxon>
        <taxon>Macleaya</taxon>
    </lineage>
</organism>
<comment type="similarity">
    <text evidence="1 4">Belongs to the glycosyl hydrolase 17 family.</text>
</comment>
<dbReference type="InterPro" id="IPR017853">
    <property type="entry name" value="GH"/>
</dbReference>
<dbReference type="InParanoid" id="A0A200R2V7"/>
<dbReference type="Pfam" id="PF00332">
    <property type="entry name" value="Glyco_hydro_17"/>
    <property type="match status" value="1"/>
</dbReference>
<sequence length="220" mass="24658">MNKQYNDLTDRIKISTPLSTSAVLSIDNDNDIGMPAGSFKPELLENTIRPLLGFLGETGSPLMVNVNPISNFDPEYLKGPWNPDYKGPGQPRVAAEYYICIFDTILDRFVEALNKEGYGSGRIRVLVTETGFPTDGEDHGGIGTSPFFSVGEKYIKEIAKEYHSIITSRVLNGTNLRPGVLSQVYLRSLFDEKWRAGEAYDQHYGIFRNDGTKKYDINFN</sequence>
<dbReference type="OrthoDB" id="941679at2759"/>
<dbReference type="SUPFAM" id="SSF51445">
    <property type="entry name" value="(Trans)glycosidases"/>
    <property type="match status" value="1"/>
</dbReference>
<dbReference type="OMA" id="ICIFDTI"/>
<evidence type="ECO:0000256" key="3">
    <source>
        <dbReference type="ARBA" id="ARBA00023295"/>
    </source>
</evidence>
<name>A0A200R2V7_MACCD</name>
<evidence type="ECO:0000313" key="6">
    <source>
        <dbReference type="Proteomes" id="UP000195402"/>
    </source>
</evidence>
<dbReference type="AlphaFoldDB" id="A0A200R2V7"/>
<keyword evidence="6" id="KW-1185">Reference proteome</keyword>
<keyword evidence="3" id="KW-0326">Glycosidase</keyword>
<gene>
    <name evidence="5" type="ORF">BVC80_9043g41</name>
</gene>
<dbReference type="InterPro" id="IPR000490">
    <property type="entry name" value="Glyco_hydro_17"/>
</dbReference>
<evidence type="ECO:0000256" key="1">
    <source>
        <dbReference type="ARBA" id="ARBA00008773"/>
    </source>
</evidence>
<dbReference type="Gene3D" id="3.20.20.80">
    <property type="entry name" value="Glycosidases"/>
    <property type="match status" value="1"/>
</dbReference>
<dbReference type="EMBL" id="MVGT01000456">
    <property type="protein sequence ID" value="OVA16998.1"/>
    <property type="molecule type" value="Genomic_DNA"/>
</dbReference>
<evidence type="ECO:0000313" key="5">
    <source>
        <dbReference type="EMBL" id="OVA16998.1"/>
    </source>
</evidence>
<dbReference type="Proteomes" id="UP000195402">
    <property type="component" value="Unassembled WGS sequence"/>
</dbReference>
<comment type="caution">
    <text evidence="5">The sequence shown here is derived from an EMBL/GenBank/DDBJ whole genome shotgun (WGS) entry which is preliminary data.</text>
</comment>
<dbReference type="STRING" id="56857.A0A200R2V7"/>
<dbReference type="PANTHER" id="PTHR32227">
    <property type="entry name" value="GLUCAN ENDO-1,3-BETA-GLUCOSIDASE BG1-RELATED-RELATED"/>
    <property type="match status" value="1"/>
</dbReference>
<dbReference type="InterPro" id="IPR044965">
    <property type="entry name" value="Glyco_hydro_17_plant"/>
</dbReference>
<dbReference type="GO" id="GO:0005975">
    <property type="term" value="P:carbohydrate metabolic process"/>
    <property type="evidence" value="ECO:0007669"/>
    <property type="project" value="InterPro"/>
</dbReference>
<protein>
    <submittedName>
        <fullName evidence="5">Glycoside hydrolase</fullName>
    </submittedName>
</protein>